<evidence type="ECO:0000256" key="1">
    <source>
        <dbReference type="SAM" id="MobiDB-lite"/>
    </source>
</evidence>
<dbReference type="AlphaFoldDB" id="A0A370CJ29"/>
<reference evidence="3 4" key="1">
    <citation type="journal article" date="2017" name="Int. J. Syst. Evol. Microbiol.">
        <title>Aquarickettsiella crustaci n. gen. n. sp. (Gammaproteobacteria: Legionellales: Coxiellaceae); a bacterial pathogen of the freshwater crustacean: Gammarus fossarum (Malacostraca: Amphipoda).</title>
        <authorList>
            <person name="Bojko J."/>
            <person name="Dunn A.M."/>
            <person name="Stebbing P.D."/>
            <person name="Van Aerle R."/>
            <person name="Bacela-Spychalska K."/>
            <person name="Bean T.P."/>
            <person name="Stentiford G.D."/>
        </authorList>
    </citation>
    <scope>NUCLEOTIDE SEQUENCE [LARGE SCALE GENOMIC DNA]</scope>
    <source>
        <strain evidence="3">RA15029</strain>
    </source>
</reference>
<evidence type="ECO:0000313" key="4">
    <source>
        <dbReference type="Proteomes" id="UP000226429"/>
    </source>
</evidence>
<dbReference type="Proteomes" id="UP000226429">
    <property type="component" value="Unassembled WGS sequence"/>
</dbReference>
<keyword evidence="2" id="KW-0472">Membrane</keyword>
<feature type="transmembrane region" description="Helical" evidence="2">
    <location>
        <begin position="325"/>
        <end position="346"/>
    </location>
</feature>
<feature type="transmembrane region" description="Helical" evidence="2">
    <location>
        <begin position="358"/>
        <end position="377"/>
    </location>
</feature>
<dbReference type="EMBL" id="NMOS02000003">
    <property type="protein sequence ID" value="RDH40861.1"/>
    <property type="molecule type" value="Genomic_DNA"/>
</dbReference>
<sequence length="719" mass="81466">MDVRRYSGWQRIKEINQQSSIDEPVVHIEMSTQKPDALEQVVDYFLQDNGHLSLKQELFQQGFLFVVAISGASLYAVPADAYAWSEQAELISRINYIISTCVPALAVLWNSTELFLGMRAAEKIPEKLADYLENSFTPQQKIIENIIVTLGSAISAFPLAAVSFLYPIPGLPKGVIILQSIIVEFDNTILHFLPIKLALQNPLYRLPILPFEFIFKQIINCCRSPEERQKNQLQKQIDQYYQFIKQRFITHLDQVERLLSNYGFEFQANCLNYKNYVGKEIEELKQQHAQDPLLLLENLLRLIHERSPKRPIDPPSTADRLLRKLVYIPGAFWVMSSCVGFLVAPINEMTELTGSEVMGASFSAPSVYFLGVLLAYFGGNSLQNTYDYFTSWQDDAVKVPQEFKIYPKTSILLIVISMYLSVFSYAAGAELIKDNFKGDLEFLRPELLALSETGLAFLGFTAMLDFFSSILKKFSHYGRNKDAEMVAKLSAAFSQLKNSIQLMKSDQLIISLSKLEGTRLMSILNIRPSADNNELDELRETLVNLQMALEEKSELNSKPKPAEQQGVHGTPTSPVSPLPSRQRQFRSSDDETSSSEPSLSRRVTRTNSIDTGMTDTHHEHNILKREICSSDLFIELTKIKELDEEQSAVGKLLHKLPIPIEQLSDNSDLSERSRLIYECSALQPFFSRRSMPVSNPENNNSYRYGSTSSVHCGETSFSC</sequence>
<keyword evidence="2" id="KW-0812">Transmembrane</keyword>
<evidence type="ECO:0000256" key="2">
    <source>
        <dbReference type="SAM" id="Phobius"/>
    </source>
</evidence>
<feature type="transmembrane region" description="Helical" evidence="2">
    <location>
        <begin position="447"/>
        <end position="471"/>
    </location>
</feature>
<feature type="compositionally biased region" description="Polar residues" evidence="1">
    <location>
        <begin position="605"/>
        <end position="614"/>
    </location>
</feature>
<accession>A0A370CJ29</accession>
<name>A0A370CJ29_9COXI</name>
<evidence type="ECO:0000313" key="3">
    <source>
        <dbReference type="EMBL" id="RDH40861.1"/>
    </source>
</evidence>
<proteinExistence type="predicted"/>
<feature type="region of interest" description="Disordered" evidence="1">
    <location>
        <begin position="551"/>
        <end position="615"/>
    </location>
</feature>
<comment type="caution">
    <text evidence="3">The sequence shown here is derived from an EMBL/GenBank/DDBJ whole genome shotgun (WGS) entry which is preliminary data.</text>
</comment>
<feature type="transmembrane region" description="Helical" evidence="2">
    <location>
        <begin position="90"/>
        <end position="109"/>
    </location>
</feature>
<reference evidence="3 4" key="2">
    <citation type="journal article" date="2018" name="J. Invertebr. Pathol.">
        <title>'Candidatus Aquirickettsiella gammari' (Gammaproteobacteria: Legionellales: Coxiellaceae): A bacterial pathogen of the freshwater crustacean Gammarus fossarum (Malacostraca: Amphipoda).</title>
        <authorList>
            <person name="Bojko J."/>
            <person name="Dunn A.M."/>
            <person name="Stebbing P.D."/>
            <person name="van Aerle R."/>
            <person name="Bacela-Spychalska K."/>
            <person name="Bean T.P."/>
            <person name="Urrutia A."/>
            <person name="Stentiford G.D."/>
        </authorList>
    </citation>
    <scope>NUCLEOTIDE SEQUENCE [LARGE SCALE GENOMIC DNA]</scope>
    <source>
        <strain evidence="3">RA15029</strain>
    </source>
</reference>
<feature type="compositionally biased region" description="Polar residues" evidence="1">
    <location>
        <begin position="570"/>
        <end position="582"/>
    </location>
</feature>
<keyword evidence="4" id="KW-1185">Reference proteome</keyword>
<organism evidence="3 4">
    <name type="scientific">Candidatus Aquirickettsiella gammari</name>
    <dbReference type="NCBI Taxonomy" id="2016198"/>
    <lineage>
        <taxon>Bacteria</taxon>
        <taxon>Pseudomonadati</taxon>
        <taxon>Pseudomonadota</taxon>
        <taxon>Gammaproteobacteria</taxon>
        <taxon>Legionellales</taxon>
        <taxon>Coxiellaceae</taxon>
        <taxon>Candidatus Aquirickettsiella</taxon>
    </lineage>
</organism>
<feature type="compositionally biased region" description="Basic and acidic residues" evidence="1">
    <location>
        <begin position="551"/>
        <end position="561"/>
    </location>
</feature>
<protein>
    <submittedName>
        <fullName evidence="3">Uncharacterized protein</fullName>
    </submittedName>
</protein>
<feature type="transmembrane region" description="Helical" evidence="2">
    <location>
        <begin position="63"/>
        <end position="84"/>
    </location>
</feature>
<feature type="transmembrane region" description="Helical" evidence="2">
    <location>
        <begin position="410"/>
        <end position="427"/>
    </location>
</feature>
<keyword evidence="2" id="KW-1133">Transmembrane helix</keyword>
<gene>
    <name evidence="3" type="ORF">CFE62_001650</name>
</gene>